<evidence type="ECO:0000313" key="5">
    <source>
        <dbReference type="Proteomes" id="UP000244811"/>
    </source>
</evidence>
<dbReference type="InterPro" id="IPR013783">
    <property type="entry name" value="Ig-like_fold"/>
</dbReference>
<feature type="coiled-coil region" evidence="2">
    <location>
        <begin position="313"/>
        <end position="340"/>
    </location>
</feature>
<feature type="compositionally biased region" description="Acidic residues" evidence="3">
    <location>
        <begin position="423"/>
        <end position="434"/>
    </location>
</feature>
<reference evidence="4" key="1">
    <citation type="submission" date="2022-07" db="EMBL/GenBank/DDBJ databases">
        <title>Evaluation of T. orientalis genome assembly methods using nanopore sequencing and analysis of variation between genomes.</title>
        <authorList>
            <person name="Yam J."/>
            <person name="Micallef M.L."/>
            <person name="Liu M."/>
            <person name="Djordjevic S.P."/>
            <person name="Bogema D.R."/>
            <person name="Jenkins C."/>
        </authorList>
    </citation>
    <scope>NUCLEOTIDE SEQUENCE</scope>
    <source>
        <strain evidence="4">Goon Nure</strain>
    </source>
</reference>
<proteinExistence type="predicted"/>
<dbReference type="Proteomes" id="UP000244811">
    <property type="component" value="Chromosome 3"/>
</dbReference>
<organism evidence="4 5">
    <name type="scientific">Theileria orientalis</name>
    <dbReference type="NCBI Taxonomy" id="68886"/>
    <lineage>
        <taxon>Eukaryota</taxon>
        <taxon>Sar</taxon>
        <taxon>Alveolata</taxon>
        <taxon>Apicomplexa</taxon>
        <taxon>Aconoidasida</taxon>
        <taxon>Piroplasmida</taxon>
        <taxon>Theileriidae</taxon>
        <taxon>Theileria</taxon>
    </lineage>
</organism>
<dbReference type="AlphaFoldDB" id="A0A976QX22"/>
<evidence type="ECO:0000256" key="2">
    <source>
        <dbReference type="SAM" id="Coils"/>
    </source>
</evidence>
<dbReference type="Gene3D" id="2.60.40.10">
    <property type="entry name" value="Immunoglobulins"/>
    <property type="match status" value="2"/>
</dbReference>
<dbReference type="PROSITE" id="PS50194">
    <property type="entry name" value="FILAMIN_REPEAT"/>
    <property type="match status" value="1"/>
</dbReference>
<evidence type="ECO:0000313" key="4">
    <source>
        <dbReference type="EMBL" id="UKK01535.2"/>
    </source>
</evidence>
<evidence type="ECO:0000256" key="1">
    <source>
        <dbReference type="PROSITE-ProRule" id="PRU00087"/>
    </source>
</evidence>
<dbReference type="EMBL" id="CP056070">
    <property type="protein sequence ID" value="UKK01535.2"/>
    <property type="molecule type" value="Genomic_DNA"/>
</dbReference>
<dbReference type="SUPFAM" id="SSF81296">
    <property type="entry name" value="E set domains"/>
    <property type="match status" value="1"/>
</dbReference>
<evidence type="ECO:0000256" key="3">
    <source>
        <dbReference type="SAM" id="MobiDB-lite"/>
    </source>
</evidence>
<accession>A0A976QX22</accession>
<dbReference type="InterPro" id="IPR014756">
    <property type="entry name" value="Ig_E-set"/>
</dbReference>
<name>A0A976QX22_THEOR</name>
<feature type="repeat" description="Filamin" evidence="1">
    <location>
        <begin position="22"/>
        <end position="130"/>
    </location>
</feature>
<gene>
    <name evidence="4" type="ORF">MACK_002352</name>
</gene>
<sequence>MLNYDVESGKYLNFNLCHDLCPKYVRHRGKAFKGGKAGSYIQGVIDLYDKEDHRITNYSGHLLASLSYKNNLNRSIQGQVETLNEIVYLSVNSDGSYTVSYLVKKAGIWELSVVTDKFEHIQGSPFDVEITFGDVSPDRSFLTYLDQVGYVSNYRDFIVQSRDSYDNDVTEGGVEFVASVLGGGKIINLKDLNNGKYRILCYVNEYSPLSSLRVTLFGKDIINSPFDLTRFYTSRELQDSNNLAGYDALNPWMSVFMRNSQLTNNLITLKDSLAKKQYDAETSYNAARLKVVHSIPALFTISEPDHEGQALKRKGLIEDYRELNKQLNEIEDNIQAMINSRDSLNDYIIDKMKHITQLYRTALQRFNRNTAQVLHLTRLAKHEQELRRRIYEADESSLAKLDKARKIEMAIQALKDAQKVTEDEIVESEPEEIEERPGKLNETVPDRPNSLAFWLMEGRFRPPQQT</sequence>
<keyword evidence="2" id="KW-0175">Coiled coil</keyword>
<feature type="region of interest" description="Disordered" evidence="3">
    <location>
        <begin position="422"/>
        <end position="446"/>
    </location>
</feature>
<protein>
    <submittedName>
        <fullName evidence="4">Uncharacterized protein</fullName>
    </submittedName>
</protein>
<dbReference type="InterPro" id="IPR017868">
    <property type="entry name" value="Filamin/ABP280_repeat-like"/>
</dbReference>